<dbReference type="AlphaFoldDB" id="G8C278"/>
<dbReference type="GO" id="GO:0000032">
    <property type="term" value="P:cell wall mannoprotein biosynthetic process"/>
    <property type="evidence" value="ECO:0007669"/>
    <property type="project" value="TreeGrafter"/>
</dbReference>
<dbReference type="SUPFAM" id="SSF53448">
    <property type="entry name" value="Nucleotide-diphospho-sugar transferases"/>
    <property type="match status" value="1"/>
</dbReference>
<evidence type="ECO:0000313" key="8">
    <source>
        <dbReference type="EMBL" id="CCE66256.1"/>
    </source>
</evidence>
<dbReference type="Gene3D" id="3.90.550.10">
    <property type="entry name" value="Spore Coat Polysaccharide Biosynthesis Protein SpsA, Chain A"/>
    <property type="match status" value="1"/>
</dbReference>
<evidence type="ECO:0000256" key="3">
    <source>
        <dbReference type="ARBA" id="ARBA00022676"/>
    </source>
</evidence>
<sequence length="416" mass="48974">MDYKRMLYPAGNSREGTYKFFCGVGVMMLLIYVLIDNLPALVRRDDAGVGHYSHYFGKSFYSSHDDDDEPEYVYPGRVKYNYYDGPKEDACLVMVTKNEELYDVLLTVKNVEDRFNLKYNYDWVFVNNIPFSEDFKFVIGEMVTGKVYFSTIPNKHWDVPAAVDKKKALDARVQQVSAQVSRAGQLKLRQLWRYMSGYFHWDPVFDQYKYYWIIEPDMKLTCDVNYDVFKFMKDNNKQYGFFHSRKTQTAAVKSLWPAVTEFMSANPEMLAQDNMLRFISDDEGKSYNMCGFESSIEIGSFEFFRSKEYQVLFQNLDARNGWFYERWTASDFRAVAASLLLNKDQLHHFGDFGYNHKLSKYTMEAVCPLDKQMRLENKCACNAYNAMSWTSNSCLPKFYDIQERIKPDRWKGMQAI</sequence>
<dbReference type="PANTHER" id="PTHR31121:SF6">
    <property type="entry name" value="ALPHA-1,2 MANNOSYLTRANSFERASE KTR1"/>
    <property type="match status" value="1"/>
</dbReference>
<evidence type="ECO:0000256" key="6">
    <source>
        <dbReference type="PIRSR" id="PIRSR018153-1"/>
    </source>
</evidence>
<protein>
    <recommendedName>
        <fullName evidence="10">Glycosyltransferase family 15 protein</fullName>
    </recommendedName>
</protein>
<name>G8C278_TETPH</name>
<dbReference type="EMBL" id="HE612871">
    <property type="protein sequence ID" value="CCE66256.1"/>
    <property type="molecule type" value="Genomic_DNA"/>
</dbReference>
<organism evidence="8 9">
    <name type="scientific">Tetrapisispora phaffii (strain ATCC 24235 / CBS 4417 / NBRC 1672 / NRRL Y-8282 / UCD 70-5)</name>
    <name type="common">Yeast</name>
    <name type="synonym">Fabospora phaffii</name>
    <dbReference type="NCBI Taxonomy" id="1071381"/>
    <lineage>
        <taxon>Eukaryota</taxon>
        <taxon>Fungi</taxon>
        <taxon>Dikarya</taxon>
        <taxon>Ascomycota</taxon>
        <taxon>Saccharomycotina</taxon>
        <taxon>Saccharomycetes</taxon>
        <taxon>Saccharomycetales</taxon>
        <taxon>Saccharomycetaceae</taxon>
        <taxon>Tetrapisispora</taxon>
    </lineage>
</organism>
<dbReference type="RefSeq" id="XP_003688690.1">
    <property type="nucleotide sequence ID" value="XM_003688642.1"/>
</dbReference>
<dbReference type="eggNOG" id="KOG4472">
    <property type="taxonomic scope" value="Eukaryota"/>
</dbReference>
<dbReference type="GO" id="GO:0006487">
    <property type="term" value="P:protein N-linked glycosylation"/>
    <property type="evidence" value="ECO:0007669"/>
    <property type="project" value="TreeGrafter"/>
</dbReference>
<dbReference type="InterPro" id="IPR002685">
    <property type="entry name" value="Glyco_trans_15"/>
</dbReference>
<comment type="similarity">
    <text evidence="2">Belongs to the glycosyltransferase 15 family.</text>
</comment>
<keyword evidence="4" id="KW-0808">Transferase</keyword>
<dbReference type="KEGG" id="tpf:TPHA_0P00980"/>
<keyword evidence="3" id="KW-0328">Glycosyltransferase</keyword>
<dbReference type="InterPro" id="IPR029044">
    <property type="entry name" value="Nucleotide-diphossugar_trans"/>
</dbReference>
<keyword evidence="9" id="KW-1185">Reference proteome</keyword>
<feature type="active site" description="Nucleophile" evidence="6">
    <location>
        <position position="297"/>
    </location>
</feature>
<evidence type="ECO:0000256" key="7">
    <source>
        <dbReference type="SAM" id="Phobius"/>
    </source>
</evidence>
<keyword evidence="7" id="KW-0812">Transmembrane</keyword>
<keyword evidence="7" id="KW-1133">Transmembrane helix</keyword>
<evidence type="ECO:0000256" key="4">
    <source>
        <dbReference type="ARBA" id="ARBA00022679"/>
    </source>
</evidence>
<dbReference type="GO" id="GO:0000026">
    <property type="term" value="F:alpha-1,2-mannosyltransferase activity"/>
    <property type="evidence" value="ECO:0007669"/>
    <property type="project" value="TreeGrafter"/>
</dbReference>
<dbReference type="OMA" id="MMEINIP"/>
<evidence type="ECO:0000256" key="2">
    <source>
        <dbReference type="ARBA" id="ARBA00007677"/>
    </source>
</evidence>
<dbReference type="Pfam" id="PF01793">
    <property type="entry name" value="Glyco_transf_15"/>
    <property type="match status" value="1"/>
</dbReference>
<dbReference type="PIRSF" id="PIRSF018153">
    <property type="entry name" value="Glyco_trans_15"/>
    <property type="match status" value="1"/>
</dbReference>
<dbReference type="PANTHER" id="PTHR31121">
    <property type="entry name" value="ALPHA-1,2 MANNOSYLTRANSFERASE KTR1"/>
    <property type="match status" value="1"/>
</dbReference>
<keyword evidence="5" id="KW-0735">Signal-anchor</keyword>
<gene>
    <name evidence="8" type="primary">TPHA0P00980</name>
    <name evidence="8" type="ordered locus">TPHA_0P00980</name>
</gene>
<keyword evidence="7" id="KW-0472">Membrane</keyword>
<reference evidence="8 9" key="1">
    <citation type="journal article" date="2011" name="Proc. Natl. Acad. Sci. U.S.A.">
        <title>Evolutionary erosion of yeast sex chromosomes by mating-type switching accidents.</title>
        <authorList>
            <person name="Gordon J.L."/>
            <person name="Armisen D."/>
            <person name="Proux-Wera E."/>
            <person name="Oheigeartaigh S.S."/>
            <person name="Byrne K.P."/>
            <person name="Wolfe K.H."/>
        </authorList>
    </citation>
    <scope>NUCLEOTIDE SEQUENCE [LARGE SCALE GENOMIC DNA]</scope>
    <source>
        <strain evidence="9">ATCC 24235 / CBS 4417 / NBRC 1672 / NRRL Y-8282 / UCD 70-5</strain>
    </source>
</reference>
<dbReference type="HOGENOM" id="CLU_024327_4_1_1"/>
<evidence type="ECO:0000256" key="5">
    <source>
        <dbReference type="ARBA" id="ARBA00022968"/>
    </source>
</evidence>
<evidence type="ECO:0000256" key="1">
    <source>
        <dbReference type="ARBA" id="ARBA00004606"/>
    </source>
</evidence>
<evidence type="ECO:0000313" key="9">
    <source>
        <dbReference type="Proteomes" id="UP000005666"/>
    </source>
</evidence>
<comment type="subcellular location">
    <subcellularLocation>
        <location evidence="1">Membrane</location>
        <topology evidence="1">Single-pass type II membrane protein</topology>
    </subcellularLocation>
</comment>
<dbReference type="GO" id="GO:0005794">
    <property type="term" value="C:Golgi apparatus"/>
    <property type="evidence" value="ECO:0007669"/>
    <property type="project" value="TreeGrafter"/>
</dbReference>
<dbReference type="Proteomes" id="UP000005666">
    <property type="component" value="Chromosome 16"/>
</dbReference>
<proteinExistence type="inferred from homology"/>
<dbReference type="OrthoDB" id="439943at2759"/>
<dbReference type="GO" id="GO:0016020">
    <property type="term" value="C:membrane"/>
    <property type="evidence" value="ECO:0007669"/>
    <property type="project" value="UniProtKB-SubCell"/>
</dbReference>
<dbReference type="GO" id="GO:0006493">
    <property type="term" value="P:protein O-linked glycosylation"/>
    <property type="evidence" value="ECO:0007669"/>
    <property type="project" value="TreeGrafter"/>
</dbReference>
<dbReference type="GeneID" id="11530838"/>
<evidence type="ECO:0008006" key="10">
    <source>
        <dbReference type="Google" id="ProtNLM"/>
    </source>
</evidence>
<accession>G8C278</accession>
<feature type="transmembrane region" description="Helical" evidence="7">
    <location>
        <begin position="16"/>
        <end position="35"/>
    </location>
</feature>